<name>A0A482MLK5_9CAUD</name>
<accession>A0A482MLK5</accession>
<proteinExistence type="predicted"/>
<dbReference type="Proteomes" id="UP000301424">
    <property type="component" value="Segment"/>
</dbReference>
<dbReference type="EMBL" id="MK552141">
    <property type="protein sequence ID" value="QBQ74505.1"/>
    <property type="molecule type" value="Genomic_DNA"/>
</dbReference>
<sequence>MGTSKWDAASIAAEAKHYTQPTEFRRGSHGAYVAAQRLGILDEVCKHMTFRRKLTKEHVLNVARSYKTRVDFARGAESEYGTARKNGYLDEACAHMQRKLKWTESSVAAEAAKYTKRYDFELGSPNAYSAAKRLGIYDQVCSHMEYSKRHRLTLTEIRKIAKTYKTRKEFQTGDTSAYNCAIRNEWLDSVCAHMERGATGFNNDKPGTLYQILLTTPTGTRLWKIGITNGPVTKRLASMGVPRNVHAEVVCTVHFQNGKEARQLETKLHARGKRRGVHYQGEPILRSGNTELFLKPLIKLT</sequence>
<gene>
    <name evidence="1" type="ORF">BcepSauron_125</name>
</gene>
<evidence type="ECO:0000313" key="2">
    <source>
        <dbReference type="Proteomes" id="UP000301424"/>
    </source>
</evidence>
<protein>
    <submittedName>
        <fullName evidence="1">Uncharacterized protein</fullName>
    </submittedName>
</protein>
<keyword evidence="2" id="KW-1185">Reference proteome</keyword>
<reference evidence="1 2" key="1">
    <citation type="submission" date="2019-02" db="EMBL/GenBank/DDBJ databases">
        <title>Complete genome sequence of Burkholderia cenocepacia phage BcepSauron.</title>
        <authorList>
            <person name="Park K."/>
            <person name="Gonzalez C."/>
            <person name="Liu M."/>
            <person name="Gill J."/>
        </authorList>
    </citation>
    <scope>NUCLEOTIDE SEQUENCE [LARGE SCALE GENOMIC DNA]</scope>
</reference>
<organism evidence="1 2">
    <name type="scientific">Burkholderia phage BcepSauron</name>
    <dbReference type="NCBI Taxonomy" id="2530033"/>
    <lineage>
        <taxon>Viruses</taxon>
        <taxon>Duplodnaviria</taxon>
        <taxon>Heunggongvirae</taxon>
        <taxon>Uroviricota</taxon>
        <taxon>Caudoviricetes</taxon>
        <taxon>Sarumanvirus</taxon>
        <taxon>Sarumanvirus bcepsauron</taxon>
    </lineage>
</organism>
<evidence type="ECO:0000313" key="1">
    <source>
        <dbReference type="EMBL" id="QBQ74505.1"/>
    </source>
</evidence>
<dbReference type="Pfam" id="PF13455">
    <property type="entry name" value="MUG113"/>
    <property type="match status" value="1"/>
</dbReference>